<dbReference type="InterPro" id="IPR014748">
    <property type="entry name" value="Enoyl-CoA_hydra_C"/>
</dbReference>
<comment type="similarity">
    <text evidence="1 4">Belongs to the enoyl-CoA hydratase/isomerase family.</text>
</comment>
<evidence type="ECO:0000256" key="1">
    <source>
        <dbReference type="ARBA" id="ARBA00005254"/>
    </source>
</evidence>
<gene>
    <name evidence="5" type="ORF">SAMN05443637_13217</name>
</gene>
<dbReference type="OrthoDB" id="4284283at2"/>
<dbReference type="RefSeq" id="WP_073460470.1">
    <property type="nucleotide sequence ID" value="NZ_CALGVN010000034.1"/>
</dbReference>
<evidence type="ECO:0000256" key="4">
    <source>
        <dbReference type="RuleBase" id="RU003707"/>
    </source>
</evidence>
<dbReference type="GO" id="GO:0006635">
    <property type="term" value="P:fatty acid beta-oxidation"/>
    <property type="evidence" value="ECO:0007669"/>
    <property type="project" value="TreeGrafter"/>
</dbReference>
<dbReference type="Gene3D" id="3.90.226.10">
    <property type="entry name" value="2-enoyl-CoA Hydratase, Chain A, domain 1"/>
    <property type="match status" value="1"/>
</dbReference>
<dbReference type="EMBL" id="FRAP01000032">
    <property type="protein sequence ID" value="SHL49570.1"/>
    <property type="molecule type" value="Genomic_DNA"/>
</dbReference>
<dbReference type="Proteomes" id="UP000184363">
    <property type="component" value="Unassembled WGS sequence"/>
</dbReference>
<dbReference type="InterPro" id="IPR029045">
    <property type="entry name" value="ClpP/crotonase-like_dom_sf"/>
</dbReference>
<protein>
    <submittedName>
        <fullName evidence="5">Short chain enoyl-CoA hydratase</fullName>
    </submittedName>
</protein>
<dbReference type="STRING" id="1848.SAMN05443637_13217"/>
<reference evidence="5 6" key="1">
    <citation type="submission" date="2016-11" db="EMBL/GenBank/DDBJ databases">
        <authorList>
            <person name="Jaros S."/>
            <person name="Januszkiewicz K."/>
            <person name="Wedrychowicz H."/>
        </authorList>
    </citation>
    <scope>NUCLEOTIDE SEQUENCE [LARGE SCALE GENOMIC DNA]</scope>
    <source>
        <strain evidence="5 6">DSM 43832</strain>
    </source>
</reference>
<keyword evidence="3" id="KW-0456">Lyase</keyword>
<dbReference type="AlphaFoldDB" id="A0A1M7B3M7"/>
<evidence type="ECO:0000256" key="2">
    <source>
        <dbReference type="ARBA" id="ARBA00023098"/>
    </source>
</evidence>
<dbReference type="PANTHER" id="PTHR11941">
    <property type="entry name" value="ENOYL-COA HYDRATASE-RELATED"/>
    <property type="match status" value="1"/>
</dbReference>
<name>A0A1M7B3M7_PSETH</name>
<evidence type="ECO:0000256" key="3">
    <source>
        <dbReference type="ARBA" id="ARBA00023239"/>
    </source>
</evidence>
<keyword evidence="6" id="KW-1185">Reference proteome</keyword>
<organism evidence="5 6">
    <name type="scientific">Pseudonocardia thermophila</name>
    <dbReference type="NCBI Taxonomy" id="1848"/>
    <lineage>
        <taxon>Bacteria</taxon>
        <taxon>Bacillati</taxon>
        <taxon>Actinomycetota</taxon>
        <taxon>Actinomycetes</taxon>
        <taxon>Pseudonocardiales</taxon>
        <taxon>Pseudonocardiaceae</taxon>
        <taxon>Pseudonocardia</taxon>
    </lineage>
</organism>
<dbReference type="NCBIfam" id="NF006100">
    <property type="entry name" value="PRK08252.1"/>
    <property type="match status" value="1"/>
</dbReference>
<evidence type="ECO:0000313" key="6">
    <source>
        <dbReference type="Proteomes" id="UP000184363"/>
    </source>
</evidence>
<dbReference type="GO" id="GO:0016829">
    <property type="term" value="F:lyase activity"/>
    <property type="evidence" value="ECO:0007669"/>
    <property type="project" value="UniProtKB-KW"/>
</dbReference>
<dbReference type="InterPro" id="IPR018376">
    <property type="entry name" value="Enoyl-CoA_hyd/isom_CS"/>
</dbReference>
<sequence length="254" mass="26495">MAEEVLTSREGGVLIITMNRPDARNAVDSRLAEGLAAAADELDADRSLSVGVLTGAGGTFCSGMDLKAFLKGEVPTVGDRGFGGITRRGPAKPLIAAVEGYALAGGCEIALACDLIVASREAKFGLPEVKRALVAGAGGLFRLPERIPRNIAMEYALTGEFFTAEQAHGWGLVNRVTEPGGALAAALELAGAIAQNGPLAITATKKIVNEAPGWPAEQRWQRQGEIMDPIFASADAREGAAAFAEKRKPVWKGE</sequence>
<keyword evidence="2" id="KW-0443">Lipid metabolism</keyword>
<dbReference type="PANTHER" id="PTHR11941:SF169">
    <property type="entry name" value="(7AS)-7A-METHYL-1,5-DIOXO-2,3,5,6,7,7A-HEXAHYDRO-1H-INDENE-CARBOXYL-COA HYDROLASE"/>
    <property type="match status" value="1"/>
</dbReference>
<dbReference type="SUPFAM" id="SSF52096">
    <property type="entry name" value="ClpP/crotonase"/>
    <property type="match status" value="1"/>
</dbReference>
<dbReference type="Pfam" id="PF00378">
    <property type="entry name" value="ECH_1"/>
    <property type="match status" value="1"/>
</dbReference>
<dbReference type="Gene3D" id="1.10.12.10">
    <property type="entry name" value="Lyase 2-enoyl-coa Hydratase, Chain A, domain 2"/>
    <property type="match status" value="1"/>
</dbReference>
<proteinExistence type="inferred from homology"/>
<dbReference type="CDD" id="cd06558">
    <property type="entry name" value="crotonase-like"/>
    <property type="match status" value="1"/>
</dbReference>
<accession>A0A1M7B3M7</accession>
<dbReference type="InterPro" id="IPR001753">
    <property type="entry name" value="Enoyl-CoA_hydra/iso"/>
</dbReference>
<evidence type="ECO:0000313" key="5">
    <source>
        <dbReference type="EMBL" id="SHL49570.1"/>
    </source>
</evidence>
<dbReference type="PROSITE" id="PS00166">
    <property type="entry name" value="ENOYL_COA_HYDRATASE"/>
    <property type="match status" value="1"/>
</dbReference>